<dbReference type="AlphaFoldDB" id="A0A5N6L8H9"/>
<reference evidence="4 5" key="1">
    <citation type="submission" date="2019-05" db="EMBL/GenBank/DDBJ databases">
        <title>Mikania micrantha, genome provides insights into the molecular mechanism of rapid growth.</title>
        <authorList>
            <person name="Liu B."/>
        </authorList>
    </citation>
    <scope>NUCLEOTIDE SEQUENCE [LARGE SCALE GENOMIC DNA]</scope>
    <source>
        <strain evidence="4">NLD-2019</strain>
        <tissue evidence="4">Leaf</tissue>
    </source>
</reference>
<dbReference type="GO" id="GO:0003723">
    <property type="term" value="F:RNA binding"/>
    <property type="evidence" value="ECO:0007669"/>
    <property type="project" value="InterPro"/>
</dbReference>
<dbReference type="Gene3D" id="3.90.730.10">
    <property type="entry name" value="Ribonuclease T2-like"/>
    <property type="match status" value="1"/>
</dbReference>
<sequence>MQSQWPTLSCPSNSGLTFWGHEWDKHGTCSESVLNQHDYFATTLGLKNELNLLQALKSAGIQPNGAKYSLSSIKTAIRQASGYTPWIECNNDSSGNSQLYQIYMCVDSSASGFIECPVFPNGSCEFSGIIEAEDLLWLFVEEIFGFDEESEVIITIGDVLKLLFAAVSGGFSWKREIEKLLKSNTFKAKSALLTVVVSVIGVGAASNPLIVKNLVKMMTEFVAKSEDLICEEDDSCRCDYVDLNEICSLLLGERCERKNEK</sequence>
<dbReference type="InterPro" id="IPR036430">
    <property type="entry name" value="RNase_T2-like_sf"/>
</dbReference>
<dbReference type="PANTHER" id="PTHR11240:SF72">
    <property type="entry name" value="RIBONUCLEASE 1"/>
    <property type="match status" value="1"/>
</dbReference>
<dbReference type="PANTHER" id="PTHR11240">
    <property type="entry name" value="RIBONUCLEASE T2"/>
    <property type="match status" value="1"/>
</dbReference>
<evidence type="ECO:0000256" key="3">
    <source>
        <dbReference type="RuleBase" id="RU004328"/>
    </source>
</evidence>
<evidence type="ECO:0000256" key="2">
    <source>
        <dbReference type="ARBA" id="ARBA00023157"/>
    </source>
</evidence>
<dbReference type="EMBL" id="SZYD01002450">
    <property type="protein sequence ID" value="KAC9534211.1"/>
    <property type="molecule type" value="Genomic_DNA"/>
</dbReference>
<dbReference type="InterPro" id="IPR001568">
    <property type="entry name" value="RNase_T2-like"/>
</dbReference>
<dbReference type="GO" id="GO:0005576">
    <property type="term" value="C:extracellular region"/>
    <property type="evidence" value="ECO:0007669"/>
    <property type="project" value="TreeGrafter"/>
</dbReference>
<evidence type="ECO:0000313" key="4">
    <source>
        <dbReference type="EMBL" id="KAC9534211.1"/>
    </source>
</evidence>
<gene>
    <name evidence="4" type="ORF">E3N88_45685</name>
</gene>
<keyword evidence="2" id="KW-1015">Disulfide bond</keyword>
<proteinExistence type="inferred from homology"/>
<dbReference type="OrthoDB" id="435754at2759"/>
<dbReference type="PROSITE" id="PS00531">
    <property type="entry name" value="RNASE_T2_2"/>
    <property type="match status" value="1"/>
</dbReference>
<keyword evidence="5" id="KW-1185">Reference proteome</keyword>
<dbReference type="CDD" id="cd01061">
    <property type="entry name" value="RNase_T2_euk"/>
    <property type="match status" value="1"/>
</dbReference>
<name>A0A5N6L8H9_9ASTR</name>
<protein>
    <submittedName>
        <fullName evidence="4">Uncharacterized protein</fullName>
    </submittedName>
</protein>
<dbReference type="GO" id="GO:0033897">
    <property type="term" value="F:ribonuclease T2 activity"/>
    <property type="evidence" value="ECO:0007669"/>
    <property type="project" value="InterPro"/>
</dbReference>
<comment type="caution">
    <text evidence="4">The sequence shown here is derived from an EMBL/GenBank/DDBJ whole genome shotgun (WGS) entry which is preliminary data.</text>
</comment>
<dbReference type="SUPFAM" id="SSF55895">
    <property type="entry name" value="Ribonuclease Rh-like"/>
    <property type="match status" value="1"/>
</dbReference>
<dbReference type="GO" id="GO:0006401">
    <property type="term" value="P:RNA catabolic process"/>
    <property type="evidence" value="ECO:0007669"/>
    <property type="project" value="TreeGrafter"/>
</dbReference>
<dbReference type="InterPro" id="IPR033130">
    <property type="entry name" value="RNase_T2_His_AS_2"/>
</dbReference>
<comment type="similarity">
    <text evidence="1 3">Belongs to the RNase T2 family.</text>
</comment>
<dbReference type="InterPro" id="IPR033697">
    <property type="entry name" value="Ribonuclease_T2_eukaryotic"/>
</dbReference>
<evidence type="ECO:0000256" key="1">
    <source>
        <dbReference type="ARBA" id="ARBA00007469"/>
    </source>
</evidence>
<organism evidence="4 5">
    <name type="scientific">Mikania micrantha</name>
    <name type="common">bitter vine</name>
    <dbReference type="NCBI Taxonomy" id="192012"/>
    <lineage>
        <taxon>Eukaryota</taxon>
        <taxon>Viridiplantae</taxon>
        <taxon>Streptophyta</taxon>
        <taxon>Embryophyta</taxon>
        <taxon>Tracheophyta</taxon>
        <taxon>Spermatophyta</taxon>
        <taxon>Magnoliopsida</taxon>
        <taxon>eudicotyledons</taxon>
        <taxon>Gunneridae</taxon>
        <taxon>Pentapetalae</taxon>
        <taxon>asterids</taxon>
        <taxon>campanulids</taxon>
        <taxon>Asterales</taxon>
        <taxon>Asteraceae</taxon>
        <taxon>Asteroideae</taxon>
        <taxon>Heliantheae alliance</taxon>
        <taxon>Eupatorieae</taxon>
        <taxon>Mikania</taxon>
    </lineage>
</organism>
<dbReference type="Proteomes" id="UP000326396">
    <property type="component" value="Unassembled WGS sequence"/>
</dbReference>
<evidence type="ECO:0000313" key="5">
    <source>
        <dbReference type="Proteomes" id="UP000326396"/>
    </source>
</evidence>
<accession>A0A5N6L8H9</accession>
<dbReference type="Pfam" id="PF00445">
    <property type="entry name" value="Ribonuclease_T2"/>
    <property type="match status" value="1"/>
</dbReference>